<feature type="signal peptide" evidence="7">
    <location>
        <begin position="1"/>
        <end position="19"/>
    </location>
</feature>
<evidence type="ECO:0000256" key="3">
    <source>
        <dbReference type="ARBA" id="ARBA00022525"/>
    </source>
</evidence>
<keyword evidence="5" id="KW-0325">Glycoprotein</keyword>
<feature type="chain" id="PRO_5012125961" evidence="7">
    <location>
        <begin position="20"/>
        <end position="187"/>
    </location>
</feature>
<evidence type="ECO:0000313" key="9">
    <source>
        <dbReference type="Proteomes" id="UP000242188"/>
    </source>
</evidence>
<dbReference type="Pfam" id="PF17065">
    <property type="entry name" value="UPF0669"/>
    <property type="match status" value="1"/>
</dbReference>
<dbReference type="OrthoDB" id="10046613at2759"/>
<evidence type="ECO:0000256" key="7">
    <source>
        <dbReference type="SAM" id="SignalP"/>
    </source>
</evidence>
<keyword evidence="9" id="KW-1185">Reference proteome</keyword>
<evidence type="ECO:0000256" key="4">
    <source>
        <dbReference type="ARBA" id="ARBA00022729"/>
    </source>
</evidence>
<dbReference type="PANTHER" id="PTHR31703:SF2">
    <property type="entry name" value="UPF0669 PROTEIN C6ORF120"/>
    <property type="match status" value="1"/>
</dbReference>
<proteinExistence type="inferred from homology"/>
<dbReference type="Proteomes" id="UP000242188">
    <property type="component" value="Unassembled WGS sequence"/>
</dbReference>
<comment type="caution">
    <text evidence="8">The sequence shown here is derived from an EMBL/GenBank/DDBJ whole genome shotgun (WGS) entry which is preliminary data.</text>
</comment>
<organism evidence="8 9">
    <name type="scientific">Mizuhopecten yessoensis</name>
    <name type="common">Japanese scallop</name>
    <name type="synonym">Patinopecten yessoensis</name>
    <dbReference type="NCBI Taxonomy" id="6573"/>
    <lineage>
        <taxon>Eukaryota</taxon>
        <taxon>Metazoa</taxon>
        <taxon>Spiralia</taxon>
        <taxon>Lophotrochozoa</taxon>
        <taxon>Mollusca</taxon>
        <taxon>Bivalvia</taxon>
        <taxon>Autobranchia</taxon>
        <taxon>Pteriomorphia</taxon>
        <taxon>Pectinida</taxon>
        <taxon>Pectinoidea</taxon>
        <taxon>Pectinidae</taxon>
        <taxon>Mizuhopecten</taxon>
    </lineage>
</organism>
<keyword evidence="4 7" id="KW-0732">Signal</keyword>
<gene>
    <name evidence="8" type="ORF">KP79_PYT26368</name>
</gene>
<dbReference type="STRING" id="6573.A0A210Q6N3"/>
<name>A0A210Q6N3_MIZYE</name>
<comment type="similarity">
    <text evidence="2">Belongs to the UPF0669 family.</text>
</comment>
<accession>A0A210Q6N3</accession>
<feature type="compositionally biased region" description="Polar residues" evidence="6">
    <location>
        <begin position="143"/>
        <end position="157"/>
    </location>
</feature>
<evidence type="ECO:0000313" key="8">
    <source>
        <dbReference type="EMBL" id="OWF44402.1"/>
    </source>
</evidence>
<sequence>MEMYPFLIVFLYLLESVASENLIQTINDTIGAENYTYYRVSGVGRLRLELTSMYGDADLYVSHITLSPTFNEYELKSTTCGMDVVEIPAFLTRPIGVAVYGYPVKRNETEYSLSVYFVSKYDDSDYSSLDSMYTLRDSDSKNDVNAGQATPNGQQSYQDKEEEEISVSETLWTILLTILKVVFEVLL</sequence>
<evidence type="ECO:0000256" key="2">
    <source>
        <dbReference type="ARBA" id="ARBA00008960"/>
    </source>
</evidence>
<dbReference type="InterPro" id="IPR031420">
    <property type="entry name" value="UPF0669"/>
</dbReference>
<dbReference type="GO" id="GO:0005576">
    <property type="term" value="C:extracellular region"/>
    <property type="evidence" value="ECO:0007669"/>
    <property type="project" value="UniProtKB-SubCell"/>
</dbReference>
<dbReference type="AlphaFoldDB" id="A0A210Q6N3"/>
<reference evidence="8 9" key="1">
    <citation type="journal article" date="2017" name="Nat. Ecol. Evol.">
        <title>Scallop genome provides insights into evolution of bilaterian karyotype and development.</title>
        <authorList>
            <person name="Wang S."/>
            <person name="Zhang J."/>
            <person name="Jiao W."/>
            <person name="Li J."/>
            <person name="Xun X."/>
            <person name="Sun Y."/>
            <person name="Guo X."/>
            <person name="Huan P."/>
            <person name="Dong B."/>
            <person name="Zhang L."/>
            <person name="Hu X."/>
            <person name="Sun X."/>
            <person name="Wang J."/>
            <person name="Zhao C."/>
            <person name="Wang Y."/>
            <person name="Wang D."/>
            <person name="Huang X."/>
            <person name="Wang R."/>
            <person name="Lv J."/>
            <person name="Li Y."/>
            <person name="Zhang Z."/>
            <person name="Liu B."/>
            <person name="Lu W."/>
            <person name="Hui Y."/>
            <person name="Liang J."/>
            <person name="Zhou Z."/>
            <person name="Hou R."/>
            <person name="Li X."/>
            <person name="Liu Y."/>
            <person name="Li H."/>
            <person name="Ning X."/>
            <person name="Lin Y."/>
            <person name="Zhao L."/>
            <person name="Xing Q."/>
            <person name="Dou J."/>
            <person name="Li Y."/>
            <person name="Mao J."/>
            <person name="Guo H."/>
            <person name="Dou H."/>
            <person name="Li T."/>
            <person name="Mu C."/>
            <person name="Jiang W."/>
            <person name="Fu Q."/>
            <person name="Fu X."/>
            <person name="Miao Y."/>
            <person name="Liu J."/>
            <person name="Yu Q."/>
            <person name="Li R."/>
            <person name="Liao H."/>
            <person name="Li X."/>
            <person name="Kong Y."/>
            <person name="Jiang Z."/>
            <person name="Chourrout D."/>
            <person name="Li R."/>
            <person name="Bao Z."/>
        </authorList>
    </citation>
    <scope>NUCLEOTIDE SEQUENCE [LARGE SCALE GENOMIC DNA]</scope>
    <source>
        <strain evidence="8 9">PY_sf001</strain>
    </source>
</reference>
<feature type="region of interest" description="Disordered" evidence="6">
    <location>
        <begin position="138"/>
        <end position="161"/>
    </location>
</feature>
<keyword evidence="3" id="KW-0964">Secreted</keyword>
<dbReference type="EMBL" id="NEDP02004783">
    <property type="protein sequence ID" value="OWF44402.1"/>
    <property type="molecule type" value="Genomic_DNA"/>
</dbReference>
<comment type="subcellular location">
    <subcellularLocation>
        <location evidence="1">Secreted</location>
    </subcellularLocation>
</comment>
<evidence type="ECO:0000256" key="5">
    <source>
        <dbReference type="ARBA" id="ARBA00023180"/>
    </source>
</evidence>
<evidence type="ECO:0000256" key="6">
    <source>
        <dbReference type="SAM" id="MobiDB-lite"/>
    </source>
</evidence>
<dbReference type="PANTHER" id="PTHR31703">
    <property type="entry name" value="UPF0669 PROTEIN C6ORF120"/>
    <property type="match status" value="1"/>
</dbReference>
<evidence type="ECO:0000256" key="1">
    <source>
        <dbReference type="ARBA" id="ARBA00004613"/>
    </source>
</evidence>
<protein>
    <submittedName>
        <fullName evidence="8">Uncharacterized protein</fullName>
    </submittedName>
</protein>